<name>A0ABY6JVI2_9ARAC</name>
<sequence length="133" mass="15622">MSKSPHIGHLINYYFILPKRLVTFITVTSGGDKLDHPFATQATRRSRRIQGLNPLEYSKMQHEERETPQGEYHFKHIRNPSIFSGEPGQSPEKWLKEYHRVARYNCWDSSMCLANVFFFLSGTAKVWFENVEE</sequence>
<organism evidence="1 2">
    <name type="scientific">Cordylochernes scorpioides</name>
    <dbReference type="NCBI Taxonomy" id="51811"/>
    <lineage>
        <taxon>Eukaryota</taxon>
        <taxon>Metazoa</taxon>
        <taxon>Ecdysozoa</taxon>
        <taxon>Arthropoda</taxon>
        <taxon>Chelicerata</taxon>
        <taxon>Arachnida</taxon>
        <taxon>Pseudoscorpiones</taxon>
        <taxon>Cheliferoidea</taxon>
        <taxon>Chernetidae</taxon>
        <taxon>Cordylochernes</taxon>
    </lineage>
</organism>
<evidence type="ECO:0000313" key="1">
    <source>
        <dbReference type="EMBL" id="UYV60582.1"/>
    </source>
</evidence>
<protein>
    <submittedName>
        <fullName evidence="1">Uncharacterized protein</fullName>
    </submittedName>
</protein>
<proteinExistence type="predicted"/>
<keyword evidence="2" id="KW-1185">Reference proteome</keyword>
<evidence type="ECO:0000313" key="2">
    <source>
        <dbReference type="Proteomes" id="UP001235939"/>
    </source>
</evidence>
<gene>
    <name evidence="1" type="ORF">LAZ67_1001590</name>
</gene>
<dbReference type="Proteomes" id="UP001235939">
    <property type="component" value="Chromosome 01"/>
</dbReference>
<accession>A0ABY6JVI2</accession>
<reference evidence="1 2" key="1">
    <citation type="submission" date="2022-01" db="EMBL/GenBank/DDBJ databases">
        <title>A chromosomal length assembly of Cordylochernes scorpioides.</title>
        <authorList>
            <person name="Zeh D."/>
            <person name="Zeh J."/>
        </authorList>
    </citation>
    <scope>NUCLEOTIDE SEQUENCE [LARGE SCALE GENOMIC DNA]</scope>
    <source>
        <strain evidence="1">IN4F17</strain>
        <tissue evidence="1">Whole Body</tissue>
    </source>
</reference>
<dbReference type="EMBL" id="CP092863">
    <property type="protein sequence ID" value="UYV60582.1"/>
    <property type="molecule type" value="Genomic_DNA"/>
</dbReference>